<gene>
    <name evidence="1" type="ORF">EVJ48_07230</name>
</gene>
<dbReference type="Pfam" id="PF09424">
    <property type="entry name" value="YqeY"/>
    <property type="match status" value="1"/>
</dbReference>
<dbReference type="Proteomes" id="UP000322454">
    <property type="component" value="Unassembled WGS sequence"/>
</dbReference>
<dbReference type="InterPro" id="IPR042184">
    <property type="entry name" value="YqeY/Aim41_N"/>
</dbReference>
<dbReference type="Gene3D" id="1.10.1510.10">
    <property type="entry name" value="Uncharacterised protein YqeY/AIM41 PF09424, N-terminal domain"/>
    <property type="match status" value="1"/>
</dbReference>
<proteinExistence type="predicted"/>
<evidence type="ECO:0000313" key="1">
    <source>
        <dbReference type="EMBL" id="RZV38335.1"/>
    </source>
</evidence>
<dbReference type="SUPFAM" id="SSF89095">
    <property type="entry name" value="GatB/YqeY motif"/>
    <property type="match status" value="1"/>
</dbReference>
<comment type="caution">
    <text evidence="1">The sequence shown here is derived from an EMBL/GenBank/DDBJ whole genome shotgun (WGS) entry which is preliminary data.</text>
</comment>
<evidence type="ECO:0008006" key="3">
    <source>
        <dbReference type="Google" id="ProtNLM"/>
    </source>
</evidence>
<dbReference type="PANTHER" id="PTHR28055">
    <property type="entry name" value="ALTERED INHERITANCE OF MITOCHONDRIA PROTEIN 41, MITOCHONDRIAL"/>
    <property type="match status" value="1"/>
</dbReference>
<dbReference type="EMBL" id="SHMQ01000020">
    <property type="protein sequence ID" value="RZV38335.1"/>
    <property type="molecule type" value="Genomic_DNA"/>
</dbReference>
<dbReference type="PANTHER" id="PTHR28055:SF1">
    <property type="entry name" value="ALTERED INHERITANCE OF MITOCHONDRIA PROTEIN 41, MITOCHONDRIAL"/>
    <property type="match status" value="1"/>
</dbReference>
<reference evidence="1 2" key="1">
    <citation type="submission" date="2019-01" db="EMBL/GenBank/DDBJ databases">
        <title>Insights into ecological role of a new deltaproteobacterial order Candidatus Sinidesulfobacterales (Sva0485) by metagenomics and metatranscriptomics.</title>
        <authorList>
            <person name="Tan S."/>
            <person name="Liu J."/>
            <person name="Fang Y."/>
            <person name="Hedlund B."/>
            <person name="Lian Z.-H."/>
            <person name="Huang L.-Y."/>
            <person name="Li J.-T."/>
            <person name="Huang L.-N."/>
            <person name="Li W.-J."/>
            <person name="Jiang H.-C."/>
            <person name="Dong H.-L."/>
            <person name="Shu W.-S."/>
        </authorList>
    </citation>
    <scope>NUCLEOTIDE SEQUENCE [LARGE SCALE GENOMIC DNA]</scope>
    <source>
        <strain evidence="1">AP4</strain>
    </source>
</reference>
<accession>A0A520XB44</accession>
<dbReference type="InterPro" id="IPR019004">
    <property type="entry name" value="YqeY/Aim41"/>
</dbReference>
<dbReference type="GO" id="GO:0016884">
    <property type="term" value="F:carbon-nitrogen ligase activity, with glutamine as amido-N-donor"/>
    <property type="evidence" value="ECO:0007669"/>
    <property type="project" value="InterPro"/>
</dbReference>
<evidence type="ECO:0000313" key="2">
    <source>
        <dbReference type="Proteomes" id="UP000322454"/>
    </source>
</evidence>
<dbReference type="AlphaFoldDB" id="A0A520XB44"/>
<organism evidence="1 2">
    <name type="scientific">Candidatus Acidulodesulfobacterium acidiphilum</name>
    <dbReference type="NCBI Taxonomy" id="2597224"/>
    <lineage>
        <taxon>Bacteria</taxon>
        <taxon>Deltaproteobacteria</taxon>
        <taxon>Candidatus Acidulodesulfobacterales</taxon>
        <taxon>Candidatus Acidulodesulfobacterium</taxon>
    </lineage>
</organism>
<sequence>MSLHEKIKADYLNARKSNDNSKKNILTMVLSDALKLTKEKNHGDTVSDDDMTKIIKSWIKKTDQSIEILTANKKDVSELSAEKEILLSYLPKTWSFEETKSYIEKISKEKNTKEISQIMKELKTNYNGLFDNKIASEIIKSL</sequence>
<name>A0A520XB44_9DELT</name>
<protein>
    <recommendedName>
        <fullName evidence="3">GatB/YqeY domain-containing protein</fullName>
    </recommendedName>
</protein>
<dbReference type="InterPro" id="IPR003789">
    <property type="entry name" value="Asn/Gln_tRNA_amidoTrase-B-like"/>
</dbReference>